<evidence type="ECO:0000313" key="5">
    <source>
        <dbReference type="Proteomes" id="UP001165430"/>
    </source>
</evidence>
<dbReference type="EMBL" id="JAKZGO010000005">
    <property type="protein sequence ID" value="MCH7413519.1"/>
    <property type="molecule type" value="Genomic_DNA"/>
</dbReference>
<keyword evidence="2" id="KW-1133">Transmembrane helix</keyword>
<reference evidence="4" key="1">
    <citation type="submission" date="2022-03" db="EMBL/GenBank/DDBJ databases">
        <title>De novo assembled genomes of Belliella spp. (Cyclobacteriaceae) strains.</title>
        <authorList>
            <person name="Szabo A."/>
            <person name="Korponai K."/>
            <person name="Felfoldi T."/>
        </authorList>
    </citation>
    <scope>NUCLEOTIDE SEQUENCE</scope>
    <source>
        <strain evidence="4">DSM 111903</strain>
    </source>
</reference>
<gene>
    <name evidence="4" type="ORF">MM213_08490</name>
</gene>
<evidence type="ECO:0000256" key="1">
    <source>
        <dbReference type="PROSITE-ProRule" id="PRU00339"/>
    </source>
</evidence>
<keyword evidence="1" id="KW-0802">TPR repeat</keyword>
<dbReference type="RefSeq" id="WP_241411343.1">
    <property type="nucleotide sequence ID" value="NZ_JAKZGO010000005.1"/>
</dbReference>
<feature type="transmembrane region" description="Helical" evidence="2">
    <location>
        <begin position="894"/>
        <end position="914"/>
    </location>
</feature>
<name>A0ABS9VAR1_9BACT</name>
<dbReference type="Gene3D" id="1.25.40.10">
    <property type="entry name" value="Tetratricopeptide repeat domain"/>
    <property type="match status" value="2"/>
</dbReference>
<accession>A0ABS9VAR1</accession>
<dbReference type="InterPro" id="IPR024983">
    <property type="entry name" value="CHAT_dom"/>
</dbReference>
<keyword evidence="2" id="KW-0472">Membrane</keyword>
<dbReference type="SMART" id="SM00028">
    <property type="entry name" value="TPR"/>
    <property type="match status" value="4"/>
</dbReference>
<dbReference type="PANTHER" id="PTHR10098">
    <property type="entry name" value="RAPSYN-RELATED"/>
    <property type="match status" value="1"/>
</dbReference>
<keyword evidence="5" id="KW-1185">Reference proteome</keyword>
<evidence type="ECO:0000256" key="2">
    <source>
        <dbReference type="SAM" id="Phobius"/>
    </source>
</evidence>
<evidence type="ECO:0000259" key="3">
    <source>
        <dbReference type="Pfam" id="PF12770"/>
    </source>
</evidence>
<comment type="caution">
    <text evidence="4">The sequence shown here is derived from an EMBL/GenBank/DDBJ whole genome shotgun (WGS) entry which is preliminary data.</text>
</comment>
<dbReference type="PROSITE" id="PS50005">
    <property type="entry name" value="TPR"/>
    <property type="match status" value="1"/>
</dbReference>
<dbReference type="Pfam" id="PF12770">
    <property type="entry name" value="CHAT"/>
    <property type="match status" value="1"/>
</dbReference>
<dbReference type="InterPro" id="IPR019734">
    <property type="entry name" value="TPR_rpt"/>
</dbReference>
<feature type="repeat" description="TPR" evidence="1">
    <location>
        <begin position="77"/>
        <end position="110"/>
    </location>
</feature>
<protein>
    <submittedName>
        <fullName evidence="4">CHAT domain-containing protein</fullName>
    </submittedName>
</protein>
<feature type="domain" description="CHAT" evidence="3">
    <location>
        <begin position="624"/>
        <end position="883"/>
    </location>
</feature>
<organism evidence="4 5">
    <name type="scientific">Belliella alkalica</name>
    <dbReference type="NCBI Taxonomy" id="1730871"/>
    <lineage>
        <taxon>Bacteria</taxon>
        <taxon>Pseudomonadati</taxon>
        <taxon>Bacteroidota</taxon>
        <taxon>Cytophagia</taxon>
        <taxon>Cytophagales</taxon>
        <taxon>Cyclobacteriaceae</taxon>
        <taxon>Belliella</taxon>
    </lineage>
</organism>
<dbReference type="SUPFAM" id="SSF48452">
    <property type="entry name" value="TPR-like"/>
    <property type="match status" value="2"/>
</dbReference>
<evidence type="ECO:0000313" key="4">
    <source>
        <dbReference type="EMBL" id="MCH7413519.1"/>
    </source>
</evidence>
<feature type="transmembrane region" description="Helical" evidence="2">
    <location>
        <begin position="12"/>
        <end position="34"/>
    </location>
</feature>
<proteinExistence type="predicted"/>
<dbReference type="Proteomes" id="UP001165430">
    <property type="component" value="Unassembled WGS sequence"/>
</dbReference>
<keyword evidence="2" id="KW-0812">Transmembrane</keyword>
<dbReference type="PANTHER" id="PTHR10098:SF108">
    <property type="entry name" value="TETRATRICOPEPTIDE REPEAT PROTEIN 28"/>
    <property type="match status" value="1"/>
</dbReference>
<sequence>MYTKKKTVFLDFVFIGGKCFLISLFLVTFNLFAFQKEEETNKGYIFFYDAGDYERALELALDSLQKFPNDEISNEKAQLLNDLGDIYSQFGNYLKASEYLNYAVEMLGEFPAADLNLLALCHNNLAFAYDWAGYSNQCIYHYEKAYELWSNNYSDDYWNMLTIFNNLRDAFIQYGDLKRGRFYMDKFAQYAEYAKENLIDDRLDLLEFEVRFLFIQVTFLSASLEEAAATQRWKEMKLLYPSVKESKLTRLDSYFLASLENIGFMYKTKGQYDLALSYYDEMSSFGARDFFEMKMEANKSIVYYDDKQWQSSLFHCNNALKFFDNVKIGTSELILTVIKAELLFRIGEIDESKKMVSEIYSIWTGNVVEFSEVGLLDINSLQGKNNLGYIDVLIKSANIIYEMALLENDDSLIQAAFNLYILASNTFGVFYLKGAYNPSLASKQGQISEGLLKILTSKTNVNIEGLHTGVNQIEKNESQQYIKEFLSKNVQNLSGSFELINKKNEMVLAIKTLEESGIHESPDLIRYRLLLDSIDNQIQEKSLNEFTSESLNFELIRIQEMLKSSEQILKYYLTPQKVFLLNINETTIQLFDLGKRDDIQKEVFAFKDKLSDPRLDFVNEAKVLFNKLLPSDLEIGRGKLVIIPHAELSYIPFEALVDSDGKFLIETNSVSYAYSLQLFEYRAKKKSSFYRKFLASYAPSYEGSRYTSIKNNKKEASRVSSIFGGIEFLDSEATKSSFISNMTKFKIHHLALHAEQADFSFENSALVFSNEEKLFFHELYNLNFPADLVVLSACNTGVGSLEPGIGLMGLGRALTYAGVGASIYSLWPVSDKETSILMEYFYTYLKHGHSKDEALRMAKNDFINKNSLKMHPYFWAGFVLNGDTSEVMNTPIGYNYYLVIFLMVILIVAFFWLYRRWKLRNLHK</sequence>
<dbReference type="InterPro" id="IPR011990">
    <property type="entry name" value="TPR-like_helical_dom_sf"/>
</dbReference>